<gene>
    <name evidence="1" type="ORF">SAMN02745164_00715</name>
</gene>
<dbReference type="AlphaFoldDB" id="A0A1M4UL81"/>
<dbReference type="STRING" id="1122195.SAMN02745164_00715"/>
<organism evidence="1 2">
    <name type="scientific">Marinitoga hydrogenitolerans (strain DSM 16785 / JCM 12826 / AT1271)</name>
    <dbReference type="NCBI Taxonomy" id="1122195"/>
    <lineage>
        <taxon>Bacteria</taxon>
        <taxon>Thermotogati</taxon>
        <taxon>Thermotogota</taxon>
        <taxon>Thermotogae</taxon>
        <taxon>Petrotogales</taxon>
        <taxon>Petrotogaceae</taxon>
        <taxon>Marinitoga</taxon>
    </lineage>
</organism>
<name>A0A1M4UL81_MARH1</name>
<comment type="caution">
    <text evidence="1">The sequence shown here is derived from an EMBL/GenBank/DDBJ whole genome shotgun (WGS) entry which is preliminary data.</text>
</comment>
<evidence type="ECO:0000313" key="1">
    <source>
        <dbReference type="EMBL" id="SHE57323.1"/>
    </source>
</evidence>
<keyword evidence="2" id="KW-1185">Reference proteome</keyword>
<accession>A0A1M4UL81</accession>
<dbReference type="PANTHER" id="PTHR35331:SF1">
    <property type="entry name" value="STAGE V SPORULATION PROTEIN S"/>
    <property type="match status" value="1"/>
</dbReference>
<reference evidence="1" key="1">
    <citation type="submission" date="2016-11" db="EMBL/GenBank/DDBJ databases">
        <authorList>
            <person name="Varghese N."/>
            <person name="Submissions S."/>
        </authorList>
    </citation>
    <scope>NUCLEOTIDE SEQUENCE [LARGE SCALE GENOMIC DNA]</scope>
    <source>
        <strain evidence="1">DSM 16785</strain>
    </source>
</reference>
<protein>
    <submittedName>
        <fullName evidence="1">Stage V sporulation protein S</fullName>
    </submittedName>
</protein>
<dbReference type="OrthoDB" id="9796055at2"/>
<dbReference type="Gene3D" id="3.30.110.20">
    <property type="entry name" value="Alba-like domain"/>
    <property type="match status" value="1"/>
</dbReference>
<dbReference type="Pfam" id="PF04232">
    <property type="entry name" value="SpoVS"/>
    <property type="match status" value="1"/>
</dbReference>
<dbReference type="InterPro" id="IPR007347">
    <property type="entry name" value="SpoVS"/>
</dbReference>
<proteinExistence type="predicted"/>
<dbReference type="GO" id="GO:0003676">
    <property type="term" value="F:nucleic acid binding"/>
    <property type="evidence" value="ECO:0007669"/>
    <property type="project" value="InterPro"/>
</dbReference>
<dbReference type="InterPro" id="IPR036882">
    <property type="entry name" value="Alba-like_dom_sf"/>
</dbReference>
<dbReference type="Proteomes" id="UP000184334">
    <property type="component" value="Unassembled WGS sequence"/>
</dbReference>
<evidence type="ECO:0000313" key="2">
    <source>
        <dbReference type="Proteomes" id="UP000184334"/>
    </source>
</evidence>
<dbReference type="EMBL" id="FQUI01000007">
    <property type="protein sequence ID" value="SHE57323.1"/>
    <property type="molecule type" value="Genomic_DNA"/>
</dbReference>
<sequence>MAEVEVLKVAANSKPIAIAGALAAIIREKGKAEIQAIGAGAVNQAVKAIAIARGYVAPSGVDLVCIPAFVDVKIESEERTAIKFVVQPRS</sequence>
<dbReference type="RefSeq" id="WP_072863506.1">
    <property type="nucleotide sequence ID" value="NZ_FQUI01000007.1"/>
</dbReference>
<dbReference type="PANTHER" id="PTHR35331">
    <property type="entry name" value="STAGE V SPORULATION PROTEIN S"/>
    <property type="match status" value="1"/>
</dbReference>